<protein>
    <submittedName>
        <fullName evidence="5">AraC-type DNA-binding protein</fullName>
    </submittedName>
</protein>
<evidence type="ECO:0000313" key="5">
    <source>
        <dbReference type="EMBL" id="SHG88405.1"/>
    </source>
</evidence>
<dbReference type="InterPro" id="IPR018060">
    <property type="entry name" value="HTH_AraC"/>
</dbReference>
<evidence type="ECO:0000256" key="3">
    <source>
        <dbReference type="ARBA" id="ARBA00023163"/>
    </source>
</evidence>
<organism evidence="5 6">
    <name type="scientific">Chryseobacterium vrystaatense</name>
    <dbReference type="NCBI Taxonomy" id="307480"/>
    <lineage>
        <taxon>Bacteria</taxon>
        <taxon>Pseudomonadati</taxon>
        <taxon>Bacteroidota</taxon>
        <taxon>Flavobacteriia</taxon>
        <taxon>Flavobacteriales</taxon>
        <taxon>Weeksellaceae</taxon>
        <taxon>Chryseobacterium group</taxon>
        <taxon>Chryseobacterium</taxon>
    </lineage>
</organism>
<dbReference type="GO" id="GO:0003700">
    <property type="term" value="F:DNA-binding transcription factor activity"/>
    <property type="evidence" value="ECO:0007669"/>
    <property type="project" value="InterPro"/>
</dbReference>
<gene>
    <name evidence="5" type="ORF">SAMN02787073_4982</name>
</gene>
<dbReference type="RefSeq" id="WP_073175662.1">
    <property type="nucleotide sequence ID" value="NZ_FQVE01000009.1"/>
</dbReference>
<dbReference type="GO" id="GO:0043565">
    <property type="term" value="F:sequence-specific DNA binding"/>
    <property type="evidence" value="ECO:0007669"/>
    <property type="project" value="InterPro"/>
</dbReference>
<dbReference type="PROSITE" id="PS00041">
    <property type="entry name" value="HTH_ARAC_FAMILY_1"/>
    <property type="match status" value="1"/>
</dbReference>
<dbReference type="PANTHER" id="PTHR43280:SF2">
    <property type="entry name" value="HTH-TYPE TRANSCRIPTIONAL REGULATOR EXSA"/>
    <property type="match status" value="1"/>
</dbReference>
<reference evidence="6" key="1">
    <citation type="submission" date="2016-11" db="EMBL/GenBank/DDBJ databases">
        <authorList>
            <person name="Varghese N."/>
            <person name="Submissions S."/>
        </authorList>
    </citation>
    <scope>NUCLEOTIDE SEQUENCE [LARGE SCALE GENOMIC DNA]</scope>
    <source>
        <strain evidence="6">YR203</strain>
    </source>
</reference>
<dbReference type="Gene3D" id="1.10.10.60">
    <property type="entry name" value="Homeodomain-like"/>
    <property type="match status" value="2"/>
</dbReference>
<dbReference type="Pfam" id="PF02311">
    <property type="entry name" value="AraC_binding"/>
    <property type="match status" value="1"/>
</dbReference>
<dbReference type="EMBL" id="FQVE01000009">
    <property type="protein sequence ID" value="SHG88405.1"/>
    <property type="molecule type" value="Genomic_DNA"/>
</dbReference>
<keyword evidence="2 5" id="KW-0238">DNA-binding</keyword>
<dbReference type="PANTHER" id="PTHR43280">
    <property type="entry name" value="ARAC-FAMILY TRANSCRIPTIONAL REGULATOR"/>
    <property type="match status" value="1"/>
</dbReference>
<dbReference type="Pfam" id="PF12833">
    <property type="entry name" value="HTH_18"/>
    <property type="match status" value="1"/>
</dbReference>
<dbReference type="InterPro" id="IPR009057">
    <property type="entry name" value="Homeodomain-like_sf"/>
</dbReference>
<dbReference type="PROSITE" id="PS01124">
    <property type="entry name" value="HTH_ARAC_FAMILY_2"/>
    <property type="match status" value="1"/>
</dbReference>
<evidence type="ECO:0000256" key="2">
    <source>
        <dbReference type="ARBA" id="ARBA00023125"/>
    </source>
</evidence>
<keyword evidence="1" id="KW-0805">Transcription regulation</keyword>
<accession>A0A1M5NG21</accession>
<evidence type="ECO:0000313" key="6">
    <source>
        <dbReference type="Proteomes" id="UP000184108"/>
    </source>
</evidence>
<sequence>MKILPVERIDVKEIKLSDEDIAIKTKTFLSLVFVMRGSGTLTYDERTINFKESKLFIIPQHQLYHFTSEDAELVVIECPIEFIDKIRLEADRIESCENLYKLQYISNNYHARAGCVFRNNDDEGFAQVLIAQIVREYKNKTDDYLIIRNCISILLNIIARNIIDSETSDLPQNRKAFSIMKIITYIQEHVKDKEKTRIHAIADHFGISRNYFGEYFKQHTGVSYQDYLLDYRLKLVETYLKYSSVRLSEIAYELQFSDESHLSKLFKKHRNMTPKEYRKNALIRSDHQEM</sequence>
<dbReference type="SUPFAM" id="SSF46689">
    <property type="entry name" value="Homeodomain-like"/>
    <property type="match status" value="2"/>
</dbReference>
<evidence type="ECO:0000259" key="4">
    <source>
        <dbReference type="PROSITE" id="PS01124"/>
    </source>
</evidence>
<name>A0A1M5NG21_9FLAO</name>
<dbReference type="InterPro" id="IPR018062">
    <property type="entry name" value="HTH_AraC-typ_CS"/>
</dbReference>
<dbReference type="InterPro" id="IPR003313">
    <property type="entry name" value="AraC-bd"/>
</dbReference>
<dbReference type="SMART" id="SM00342">
    <property type="entry name" value="HTH_ARAC"/>
    <property type="match status" value="1"/>
</dbReference>
<dbReference type="Proteomes" id="UP000184108">
    <property type="component" value="Unassembled WGS sequence"/>
</dbReference>
<feature type="domain" description="HTH araC/xylS-type" evidence="4">
    <location>
        <begin position="180"/>
        <end position="280"/>
    </location>
</feature>
<keyword evidence="3" id="KW-0804">Transcription</keyword>
<proteinExistence type="predicted"/>
<evidence type="ECO:0000256" key="1">
    <source>
        <dbReference type="ARBA" id="ARBA00023015"/>
    </source>
</evidence>
<dbReference type="AlphaFoldDB" id="A0A1M5NG21"/>